<sequence>MAGFKENYSDVICPLQKPMVIDQSFGSSCKQAGSCFGEGMFRLSVPSMNQVSNSFYGFRTADLDLICCMCA</sequence>
<dbReference type="AlphaFoldDB" id="A0A9K3MW54"/>
<organism evidence="1 2">
    <name type="scientific">Helianthus annuus</name>
    <name type="common">Common sunflower</name>
    <dbReference type="NCBI Taxonomy" id="4232"/>
    <lineage>
        <taxon>Eukaryota</taxon>
        <taxon>Viridiplantae</taxon>
        <taxon>Streptophyta</taxon>
        <taxon>Embryophyta</taxon>
        <taxon>Tracheophyta</taxon>
        <taxon>Spermatophyta</taxon>
        <taxon>Magnoliopsida</taxon>
        <taxon>eudicotyledons</taxon>
        <taxon>Gunneridae</taxon>
        <taxon>Pentapetalae</taxon>
        <taxon>asterids</taxon>
        <taxon>campanulids</taxon>
        <taxon>Asterales</taxon>
        <taxon>Asteraceae</taxon>
        <taxon>Asteroideae</taxon>
        <taxon>Heliantheae alliance</taxon>
        <taxon>Heliantheae</taxon>
        <taxon>Helianthus</taxon>
    </lineage>
</organism>
<keyword evidence="2" id="KW-1185">Reference proteome</keyword>
<protein>
    <submittedName>
        <fullName evidence="1">Uncharacterized protein</fullName>
    </submittedName>
</protein>
<dbReference type="Proteomes" id="UP000215914">
    <property type="component" value="Unassembled WGS sequence"/>
</dbReference>
<proteinExistence type="predicted"/>
<name>A0A9K3MW54_HELAN</name>
<comment type="caution">
    <text evidence="1">The sequence shown here is derived from an EMBL/GenBank/DDBJ whole genome shotgun (WGS) entry which is preliminary data.</text>
</comment>
<reference evidence="1" key="2">
    <citation type="submission" date="2020-06" db="EMBL/GenBank/DDBJ databases">
        <title>Helianthus annuus Genome sequencing and assembly Release 2.</title>
        <authorList>
            <person name="Gouzy J."/>
            <person name="Langlade N."/>
            <person name="Munos S."/>
        </authorList>
    </citation>
    <scope>NUCLEOTIDE SEQUENCE</scope>
    <source>
        <tissue evidence="1">Leaves</tissue>
    </source>
</reference>
<dbReference type="EMBL" id="MNCJ02000327">
    <property type="protein sequence ID" value="KAF5777818.1"/>
    <property type="molecule type" value="Genomic_DNA"/>
</dbReference>
<gene>
    <name evidence="1" type="ORF">HanXRQr2_Chr12g0540121</name>
</gene>
<evidence type="ECO:0000313" key="2">
    <source>
        <dbReference type="Proteomes" id="UP000215914"/>
    </source>
</evidence>
<reference evidence="1" key="1">
    <citation type="journal article" date="2017" name="Nature">
        <title>The sunflower genome provides insights into oil metabolism, flowering and Asterid evolution.</title>
        <authorList>
            <person name="Badouin H."/>
            <person name="Gouzy J."/>
            <person name="Grassa C.J."/>
            <person name="Murat F."/>
            <person name="Staton S.E."/>
            <person name="Cottret L."/>
            <person name="Lelandais-Briere C."/>
            <person name="Owens G.L."/>
            <person name="Carrere S."/>
            <person name="Mayjonade B."/>
            <person name="Legrand L."/>
            <person name="Gill N."/>
            <person name="Kane N.C."/>
            <person name="Bowers J.E."/>
            <person name="Hubner S."/>
            <person name="Bellec A."/>
            <person name="Berard A."/>
            <person name="Berges H."/>
            <person name="Blanchet N."/>
            <person name="Boniface M.C."/>
            <person name="Brunel D."/>
            <person name="Catrice O."/>
            <person name="Chaidir N."/>
            <person name="Claudel C."/>
            <person name="Donnadieu C."/>
            <person name="Faraut T."/>
            <person name="Fievet G."/>
            <person name="Helmstetter N."/>
            <person name="King M."/>
            <person name="Knapp S.J."/>
            <person name="Lai Z."/>
            <person name="Le Paslier M.C."/>
            <person name="Lippi Y."/>
            <person name="Lorenzon L."/>
            <person name="Mandel J.R."/>
            <person name="Marage G."/>
            <person name="Marchand G."/>
            <person name="Marquand E."/>
            <person name="Bret-Mestries E."/>
            <person name="Morien E."/>
            <person name="Nambeesan S."/>
            <person name="Nguyen T."/>
            <person name="Pegot-Espagnet P."/>
            <person name="Pouilly N."/>
            <person name="Raftis F."/>
            <person name="Sallet E."/>
            <person name="Schiex T."/>
            <person name="Thomas J."/>
            <person name="Vandecasteele C."/>
            <person name="Vares D."/>
            <person name="Vear F."/>
            <person name="Vautrin S."/>
            <person name="Crespi M."/>
            <person name="Mangin B."/>
            <person name="Burke J.M."/>
            <person name="Salse J."/>
            <person name="Munos S."/>
            <person name="Vincourt P."/>
            <person name="Rieseberg L.H."/>
            <person name="Langlade N.B."/>
        </authorList>
    </citation>
    <scope>NUCLEOTIDE SEQUENCE</scope>
    <source>
        <tissue evidence="1">Leaves</tissue>
    </source>
</reference>
<evidence type="ECO:0000313" key="1">
    <source>
        <dbReference type="EMBL" id="KAF5777818.1"/>
    </source>
</evidence>
<dbReference type="Gramene" id="mRNA:HanXRQr2_Chr12g0540121">
    <property type="protein sequence ID" value="mRNA:HanXRQr2_Chr12g0540121"/>
    <property type="gene ID" value="HanXRQr2_Chr12g0540121"/>
</dbReference>
<accession>A0A9K3MW54</accession>